<accession>A0A2R6NV64</accession>
<dbReference type="AlphaFoldDB" id="A0A2R6NV64"/>
<evidence type="ECO:0000313" key="2">
    <source>
        <dbReference type="Proteomes" id="UP000186601"/>
    </source>
</evidence>
<keyword evidence="2" id="KW-1185">Reference proteome</keyword>
<sequence length="113" mass="13041">MKQKAFYGSHHVMNTNLGSLSQISSVSSSTSEDLDSDSVRSVSRLVFLAFSLANRVRRTNAIRKDANKQLERKRGQRKCKRCILVVIPSRYSMTFTEQIVRVKIYLRRRTAEM</sequence>
<reference evidence="1 2" key="1">
    <citation type="submission" date="2018-02" db="EMBL/GenBank/DDBJ databases">
        <title>Genome sequence of the basidiomycete white-rot fungus Phlebia centrifuga.</title>
        <authorList>
            <person name="Granchi Z."/>
            <person name="Peng M."/>
            <person name="de Vries R.P."/>
            <person name="Hilden K."/>
            <person name="Makela M.R."/>
            <person name="Grigoriev I."/>
            <person name="Riley R."/>
        </authorList>
    </citation>
    <scope>NUCLEOTIDE SEQUENCE [LARGE SCALE GENOMIC DNA]</scope>
    <source>
        <strain evidence="1 2">FBCC195</strain>
    </source>
</reference>
<evidence type="ECO:0000313" key="1">
    <source>
        <dbReference type="EMBL" id="PSR76930.1"/>
    </source>
</evidence>
<gene>
    <name evidence="1" type="ORF">PHLCEN_2v8126</name>
</gene>
<protein>
    <submittedName>
        <fullName evidence="1">Uncharacterized protein</fullName>
    </submittedName>
</protein>
<dbReference type="EMBL" id="MLYV02000824">
    <property type="protein sequence ID" value="PSR76930.1"/>
    <property type="molecule type" value="Genomic_DNA"/>
</dbReference>
<dbReference type="Proteomes" id="UP000186601">
    <property type="component" value="Unassembled WGS sequence"/>
</dbReference>
<comment type="caution">
    <text evidence="1">The sequence shown here is derived from an EMBL/GenBank/DDBJ whole genome shotgun (WGS) entry which is preliminary data.</text>
</comment>
<organism evidence="1 2">
    <name type="scientific">Hermanssonia centrifuga</name>
    <dbReference type="NCBI Taxonomy" id="98765"/>
    <lineage>
        <taxon>Eukaryota</taxon>
        <taxon>Fungi</taxon>
        <taxon>Dikarya</taxon>
        <taxon>Basidiomycota</taxon>
        <taxon>Agaricomycotina</taxon>
        <taxon>Agaricomycetes</taxon>
        <taxon>Polyporales</taxon>
        <taxon>Meruliaceae</taxon>
        <taxon>Hermanssonia</taxon>
    </lineage>
</organism>
<proteinExistence type="predicted"/>
<name>A0A2R6NV64_9APHY</name>